<feature type="compositionally biased region" description="Basic and acidic residues" evidence="2">
    <location>
        <begin position="57"/>
        <end position="69"/>
    </location>
</feature>
<dbReference type="VEuPathDB" id="FungiDB:RhiirFUN_011205"/>
<dbReference type="EMBL" id="AUPC02000158">
    <property type="protein sequence ID" value="POG68105.1"/>
    <property type="molecule type" value="Genomic_DNA"/>
</dbReference>
<dbReference type="InterPro" id="IPR057373">
    <property type="entry name" value="ZNFX1"/>
</dbReference>
<feature type="compositionally biased region" description="Polar residues" evidence="2">
    <location>
        <begin position="1"/>
        <end position="11"/>
    </location>
</feature>
<comment type="caution">
    <text evidence="4">The sequence shown here is derived from an EMBL/GenBank/DDBJ whole genome shotgun (WGS) entry which is preliminary data.</text>
</comment>
<feature type="region of interest" description="Disordered" evidence="2">
    <location>
        <begin position="899"/>
        <end position="948"/>
    </location>
</feature>
<dbReference type="InterPro" id="IPR041677">
    <property type="entry name" value="DNA2/NAM7_AAA_11"/>
</dbReference>
<dbReference type="InterPro" id="IPR041679">
    <property type="entry name" value="DNA2/NAM7-like_C"/>
</dbReference>
<keyword evidence="1" id="KW-0175">Coiled coil</keyword>
<dbReference type="SUPFAM" id="SSF52540">
    <property type="entry name" value="P-loop containing nucleoside triphosphate hydrolases"/>
    <property type="match status" value="1"/>
</dbReference>
<dbReference type="GO" id="GO:0031048">
    <property type="term" value="P:regulatory ncRNA-mediated heterochromatin formation"/>
    <property type="evidence" value="ECO:0007669"/>
    <property type="project" value="TreeGrafter"/>
</dbReference>
<evidence type="ECO:0000313" key="4">
    <source>
        <dbReference type="EMBL" id="POG68105.1"/>
    </source>
</evidence>
<dbReference type="Gene3D" id="3.40.50.300">
    <property type="entry name" value="P-loop containing nucleotide triphosphate hydrolases"/>
    <property type="match status" value="3"/>
</dbReference>
<dbReference type="SMART" id="SM00438">
    <property type="entry name" value="ZnF_NFX"/>
    <property type="match status" value="3"/>
</dbReference>
<dbReference type="InterPro" id="IPR000967">
    <property type="entry name" value="Znf_NFX1"/>
</dbReference>
<feature type="compositionally biased region" description="Basic and acidic residues" evidence="2">
    <location>
        <begin position="76"/>
        <end position="85"/>
    </location>
</feature>
<protein>
    <recommendedName>
        <fullName evidence="3">NF-X1-type domain-containing protein</fullName>
    </recommendedName>
</protein>
<dbReference type="Pfam" id="PF25396">
    <property type="entry name" value="ZNFX1"/>
    <property type="match status" value="1"/>
</dbReference>
<dbReference type="InterPro" id="IPR045055">
    <property type="entry name" value="DNA2/NAM7-like"/>
</dbReference>
<evidence type="ECO:0000256" key="1">
    <source>
        <dbReference type="SAM" id="Coils"/>
    </source>
</evidence>
<dbReference type="GO" id="GO:0004386">
    <property type="term" value="F:helicase activity"/>
    <property type="evidence" value="ECO:0007669"/>
    <property type="project" value="InterPro"/>
</dbReference>
<proteinExistence type="predicted"/>
<accession>A0A2H5SN42</accession>
<sequence length="2507" mass="288530">MRGRGNSSPRANSRGGHGGSNYHNQRANSRGGRGSNHHNPRANFRGGRGRGRGGDYFVERPNFRDRRDGGNYGESESFRDERGDGNGRYNIPPKLSIPKIKELQQRTTIANFSSSKLTYGGSDQLVFIVNGERITTVWKKILEETPWYQKDIRIFICSALVTADSQKAGELVTKLSNPKSGLERLSEIMNFPMSCDAGLQPGVLSFQYVILPLLGLLTRTAITKCTLEKHVDEIFMVVYEKLDYINVMKMLETLVQRNSIEDCNVDVDTLLSHERYSFIPYSLGVFFLIIVRFLAEMLRRIRGASTNETMHKIFQNLQELKAKYRRSIEQQSSFSISTDPLINNSSTREYFFTVLDDEMGNIIEMLVTYGLPNESSNDEERHDNDFGKISKISIIPTMKEILLDRPPYLPSLSDAHHSSPIGAAGLLDRQFRLLREDMLNPIRGGISNFLALLSRNYYFSLNNNGRLSNELENVLYKNKGKFTYDKGMNHDNGDLNVYTDIQFAGVGCDRKNGLICTLKFAPFNNSTNAKRGSGNWKNSKRLLPGNLIALLLPNPNSKQVQSISDNNISMSNFDLYSTYFGIIMSRDDEVMEDERIRIYINFHDPSIYSIALNELRNQIKEYNSKNSYKVKSYMVESTNIYYEAYCHVLKILQTTNPTSLPFKRYLAPALDHHLESACMNVEIKPPKYTIAPGFQFDLSVLCSNNKQQNLKLNVTNTNTYDEVAQKINEYSKLDESQAKALVSALTREIALIEGPPGTGKTVVGVEIMKVLLAEKNRINISGPILTICFTNHALDQFLEHLLDDEITEKIVRLGSRTKSERIKKFTLGKLRPNNSGIPLLTQIFEDIEDIENDVEEIIKLTKSHITWKDVSDYLEEEDRKFFNKFSNVTYKDLPNWVLGTNNATEETDDEDDEDENSETGENFQDSNAEIDEKSSSDEETEEEFQEVKGKQKSIFERWLRAEDIRKIDERKKYWSDYGDIDLDDDEFINDYDEIKFLRNYNEPKTNRSLYELLNIHSIWEMTIEERKKLHDCWRAKLDEENLSSLQKEHEGCRQELNDIYDEERRQILLNSDVIGMTTSGAAKLQNLIKYIDPKIIICEEAGEVLEAHILSALTPSTQHLILIGDHNQLRPHVATYSLSIESHIGENYQLDKSLFERFVDGTNNTIKIEKTRLLTQRRMRGEISDLIRYTIYDDLKDGENTTEYPNVSGVQHNVYFIDHDYPEEDCGSDLAMQSHVNMYEVKMVVEMVKYFVKYGYTKPKDIAVLTPYLGQMSKIKEALSESFIVDIDERDAQNIADMEEEESDTSKSLNQRVTLRTVDNFQGEEANIVIISLVRNYSDSKYNSIGFLKSKNRSNVLLSRAREGMYLIGNSKLMASKSEDMWAPVVNILRKRNQIGPGMPIECKHHPDCKNIVKVPEQFDEVCSPTGGCRSTCDIPLSCGHTCANECHFDNLEHKRVKCRKPCKNEHSKCGHKCLKLCYKDCGKCNVPVGEIILPCGHMLQNAECWESQNKEKIQCNTIIDTVLPDCGHPLQNIECWRVQNKENFTCHIPVNITLPNCGHPLKDVECWKVKNGEEFICYFPTDIMLPCEHVLQNVGCWRNKDKESIKCKSSIDVELSCGHILKDIECYRVQNKEKFTCNFAIDITLPCGHTLQDVKCWKSQNKETIECSAPIDIELPGCGHILQNVECWRNKDKENIKCKSSIDVELSCGHILKDVECWRNKHRQLPKCDVSTDIALPCGHILQNVECHKNENKEVIECDALVDITLPCGHIVQNVECWKNKYKEKIQCNTTIDIILPNCGHPLQNIECWRVQNKEEFTCNFPIDITLSDCGHTFKVKCCKKENTRKCNYLVDIELPCGHTSNYVECWKKDKVKIKCITSINFELSCGHILEGIKCWRTQTNNTLECNFIGDITLPCGHAFKNAECREKESIKCTELITKSMSRCEHINDIQCSESSNDDIQCKKNCGIRLECGHECLKACFKCQERTISQNFGYENEIIERTDHGKCKTKCNKLLYCGHRCKQYCHKGECRPCNDKCAISCEHTKKVCNKNCLEPCAVCAEQCSWECEHGKCDLSCGIPCDRLPCDERCDKKVKCGHKCAGICGETCPTHCANTNCVQEKIRNQVSDIINNITFSMVDWNKEKMVALPCGHIYTMKSMDMLMEMGDYYEGSIDGRWTSVKTFPASTNIKTCPECQAPIKDIKRYGRIIKKCTLEIQNKKFISKYDDELNKIANCIVASFKKMETKRNKLRNNLCVISKLKTKEEFKDKDRILPEITRYHYFECIAEYHGFDENSQQVWVSHVKKLLNCYENLFPIIRTTKIPPHKRALVVSLNAKQELTFMPKLDQLNHRIYSIYVDGVLKVIHIQKILYNEILFIIEELSLVEKNVTDIKELWKDFAEKLQQSIQDHLFIIKDVTKSTNYGIHSFLVNLEMIEFDMMMLKYPHKRNFISKAEIKKQHEGVVKRIAYISKSFDYINVEEEPRKVIYNRIETLWENNEKFEKENLKY</sequence>
<dbReference type="GO" id="GO:0008270">
    <property type="term" value="F:zinc ion binding"/>
    <property type="evidence" value="ECO:0007669"/>
    <property type="project" value="InterPro"/>
</dbReference>
<organism evidence="4 5">
    <name type="scientific">Rhizophagus irregularis (strain DAOM 181602 / DAOM 197198 / MUCL 43194)</name>
    <name type="common">Arbuscular mycorrhizal fungus</name>
    <name type="synonym">Glomus intraradices</name>
    <dbReference type="NCBI Taxonomy" id="747089"/>
    <lineage>
        <taxon>Eukaryota</taxon>
        <taxon>Fungi</taxon>
        <taxon>Fungi incertae sedis</taxon>
        <taxon>Mucoromycota</taxon>
        <taxon>Glomeromycotina</taxon>
        <taxon>Glomeromycetes</taxon>
        <taxon>Glomerales</taxon>
        <taxon>Glomeraceae</taxon>
        <taxon>Rhizophagus</taxon>
    </lineage>
</organism>
<dbReference type="CDD" id="cd18808">
    <property type="entry name" value="SF1_C_Upf1"/>
    <property type="match status" value="1"/>
</dbReference>
<feature type="coiled-coil region" evidence="1">
    <location>
        <begin position="1035"/>
        <end position="1062"/>
    </location>
</feature>
<gene>
    <name evidence="4" type="ORF">GLOIN_2v247991</name>
</gene>
<reference evidence="4 5" key="2">
    <citation type="journal article" date="2018" name="New Phytol.">
        <title>High intraspecific genome diversity in the model arbuscular mycorrhizal symbiont Rhizophagus irregularis.</title>
        <authorList>
            <person name="Chen E.C.H."/>
            <person name="Morin E."/>
            <person name="Beaudet D."/>
            <person name="Noel J."/>
            <person name="Yildirir G."/>
            <person name="Ndikumana S."/>
            <person name="Charron P."/>
            <person name="St-Onge C."/>
            <person name="Giorgi J."/>
            <person name="Kruger M."/>
            <person name="Marton T."/>
            <person name="Ropars J."/>
            <person name="Grigoriev I.V."/>
            <person name="Hainaut M."/>
            <person name="Henrissat B."/>
            <person name="Roux C."/>
            <person name="Martin F."/>
            <person name="Corradi N."/>
        </authorList>
    </citation>
    <scope>NUCLEOTIDE SEQUENCE [LARGE SCALE GENOMIC DNA]</scope>
    <source>
        <strain evidence="4 5">DAOM 197198</strain>
    </source>
</reference>
<dbReference type="InterPro" id="IPR027417">
    <property type="entry name" value="P-loop_NTPase"/>
</dbReference>
<dbReference type="PANTHER" id="PTHR10887">
    <property type="entry name" value="DNA2/NAM7 HELICASE FAMILY"/>
    <property type="match status" value="1"/>
</dbReference>
<dbReference type="Pfam" id="PF13086">
    <property type="entry name" value="AAA_11"/>
    <property type="match status" value="1"/>
</dbReference>
<feature type="compositionally biased region" description="Acidic residues" evidence="2">
    <location>
        <begin position="905"/>
        <end position="918"/>
    </location>
</feature>
<reference evidence="4 5" key="1">
    <citation type="journal article" date="2013" name="Proc. Natl. Acad. Sci. U.S.A.">
        <title>Genome of an arbuscular mycorrhizal fungus provides insight into the oldest plant symbiosis.</title>
        <authorList>
            <person name="Tisserant E."/>
            <person name="Malbreil M."/>
            <person name="Kuo A."/>
            <person name="Kohler A."/>
            <person name="Symeonidi A."/>
            <person name="Balestrini R."/>
            <person name="Charron P."/>
            <person name="Duensing N."/>
            <person name="Frei Dit Frey N."/>
            <person name="Gianinazzi-Pearson V."/>
            <person name="Gilbert L.B."/>
            <person name="Handa Y."/>
            <person name="Herr J.R."/>
            <person name="Hijri M."/>
            <person name="Koul R."/>
            <person name="Kawaguchi M."/>
            <person name="Krajinski F."/>
            <person name="Lammers P.J."/>
            <person name="Masclaux F.G."/>
            <person name="Murat C."/>
            <person name="Morin E."/>
            <person name="Ndikumana S."/>
            <person name="Pagni M."/>
            <person name="Petitpierre D."/>
            <person name="Requena N."/>
            <person name="Rosikiewicz P."/>
            <person name="Riley R."/>
            <person name="Saito K."/>
            <person name="San Clemente H."/>
            <person name="Shapiro H."/>
            <person name="van Tuinen D."/>
            <person name="Becard G."/>
            <person name="Bonfante P."/>
            <person name="Paszkowski U."/>
            <person name="Shachar-Hill Y.Y."/>
            <person name="Tuskan G.A."/>
            <person name="Young P.W."/>
            <person name="Sanders I.R."/>
            <person name="Henrissat B."/>
            <person name="Rensing S.A."/>
            <person name="Grigoriev I.V."/>
            <person name="Corradi N."/>
            <person name="Roux C."/>
            <person name="Martin F."/>
        </authorList>
    </citation>
    <scope>NUCLEOTIDE SEQUENCE [LARGE SCALE GENOMIC DNA]</scope>
    <source>
        <strain evidence="4 5">DAOM 197198</strain>
    </source>
</reference>
<dbReference type="Proteomes" id="UP000018888">
    <property type="component" value="Unassembled WGS sequence"/>
</dbReference>
<dbReference type="CDD" id="cd06008">
    <property type="entry name" value="NF-X1-zinc-finger"/>
    <property type="match status" value="1"/>
</dbReference>
<evidence type="ECO:0000313" key="5">
    <source>
        <dbReference type="Proteomes" id="UP000018888"/>
    </source>
</evidence>
<feature type="domain" description="NF-X1-type" evidence="3">
    <location>
        <begin position="1470"/>
        <end position="1487"/>
    </location>
</feature>
<feature type="region of interest" description="Disordered" evidence="2">
    <location>
        <begin position="1"/>
        <end position="93"/>
    </location>
</feature>
<feature type="domain" description="NF-X1-type" evidence="3">
    <location>
        <begin position="1439"/>
        <end position="1465"/>
    </location>
</feature>
<feature type="domain" description="NF-X1-type" evidence="3">
    <location>
        <begin position="2018"/>
        <end position="2036"/>
    </location>
</feature>
<dbReference type="InterPro" id="IPR047187">
    <property type="entry name" value="SF1_C_Upf1"/>
</dbReference>
<evidence type="ECO:0000256" key="2">
    <source>
        <dbReference type="SAM" id="MobiDB-lite"/>
    </source>
</evidence>
<dbReference type="GO" id="GO:0031380">
    <property type="term" value="C:nuclear RNA-directed RNA polymerase complex"/>
    <property type="evidence" value="ECO:0007669"/>
    <property type="project" value="TreeGrafter"/>
</dbReference>
<dbReference type="PANTHER" id="PTHR10887:SF341">
    <property type="entry name" value="NFX1-TYPE ZINC FINGER-CONTAINING PROTEIN 1"/>
    <property type="match status" value="1"/>
</dbReference>
<dbReference type="Pfam" id="PF13087">
    <property type="entry name" value="AAA_12"/>
    <property type="match status" value="1"/>
</dbReference>
<name>A0A2H5SN42_RHIID</name>
<evidence type="ECO:0000259" key="3">
    <source>
        <dbReference type="SMART" id="SM00438"/>
    </source>
</evidence>
<dbReference type="FunFam" id="3.40.50.300:FF:001660">
    <property type="entry name" value="NF-X1 finger and helicase protein, putative"/>
    <property type="match status" value="1"/>
</dbReference>
<keyword evidence="5" id="KW-1185">Reference proteome</keyword>